<gene>
    <name evidence="1" type="ORF">CEXT_410201</name>
</gene>
<reference evidence="1 2" key="1">
    <citation type="submission" date="2021-06" db="EMBL/GenBank/DDBJ databases">
        <title>Caerostris extrusa draft genome.</title>
        <authorList>
            <person name="Kono N."/>
            <person name="Arakawa K."/>
        </authorList>
    </citation>
    <scope>NUCLEOTIDE SEQUENCE [LARGE SCALE GENOMIC DNA]</scope>
</reference>
<evidence type="ECO:0000313" key="2">
    <source>
        <dbReference type="Proteomes" id="UP001054945"/>
    </source>
</evidence>
<comment type="caution">
    <text evidence="1">The sequence shown here is derived from an EMBL/GenBank/DDBJ whole genome shotgun (WGS) entry which is preliminary data.</text>
</comment>
<organism evidence="1 2">
    <name type="scientific">Caerostris extrusa</name>
    <name type="common">Bark spider</name>
    <name type="synonym">Caerostris bankana</name>
    <dbReference type="NCBI Taxonomy" id="172846"/>
    <lineage>
        <taxon>Eukaryota</taxon>
        <taxon>Metazoa</taxon>
        <taxon>Ecdysozoa</taxon>
        <taxon>Arthropoda</taxon>
        <taxon>Chelicerata</taxon>
        <taxon>Arachnida</taxon>
        <taxon>Araneae</taxon>
        <taxon>Araneomorphae</taxon>
        <taxon>Entelegynae</taxon>
        <taxon>Araneoidea</taxon>
        <taxon>Araneidae</taxon>
        <taxon>Caerostris</taxon>
    </lineage>
</organism>
<protein>
    <recommendedName>
        <fullName evidence="3">Ribosomal protein S17</fullName>
    </recommendedName>
</protein>
<evidence type="ECO:0008006" key="3">
    <source>
        <dbReference type="Google" id="ProtNLM"/>
    </source>
</evidence>
<sequence>MEKGGKNSAATVPRRMKKCLVIPGLVHSGNSVCNRIKEVVYSGFDFPSELEVKKKEKREVRFKIQKAGTVKRQVMGIKCGSKEEVIVMQF</sequence>
<keyword evidence="2" id="KW-1185">Reference proteome</keyword>
<evidence type="ECO:0000313" key="1">
    <source>
        <dbReference type="EMBL" id="GIY45832.1"/>
    </source>
</evidence>
<dbReference type="Proteomes" id="UP001054945">
    <property type="component" value="Unassembled WGS sequence"/>
</dbReference>
<name>A0AAV4TKA2_CAEEX</name>
<accession>A0AAV4TKA2</accession>
<proteinExistence type="predicted"/>
<dbReference type="AlphaFoldDB" id="A0AAV4TKA2"/>
<dbReference type="EMBL" id="BPLR01011328">
    <property type="protein sequence ID" value="GIY45832.1"/>
    <property type="molecule type" value="Genomic_DNA"/>
</dbReference>